<gene>
    <name evidence="1" type="ORF">LCGC14_1237920</name>
</gene>
<sequence length="205" mass="22768">MSVFRHGWGGLRVTPIIRCQACDPLPDSSASPQLRPCHITPRLHFRSLQNTTRLHINTSHCTSCLGFTTMHLIPRLHPSPRQLNSRLQLNTSHFISYLGSSSQQRKAPLGFSSPHNSAMHLNSRLHSNTAHLTSRLHCSLCLRLAVDFQSAKCSLQVPLVDPPQKELVGDLPQDATGNTVIDSEIHFDSLTLLLKIPGPFARHCP</sequence>
<comment type="caution">
    <text evidence="1">The sequence shown here is derived from an EMBL/GenBank/DDBJ whole genome shotgun (WGS) entry which is preliminary data.</text>
</comment>
<dbReference type="AlphaFoldDB" id="A0A0F9PAW8"/>
<dbReference type="EMBL" id="LAZR01006662">
    <property type="protein sequence ID" value="KKM90512.1"/>
    <property type="molecule type" value="Genomic_DNA"/>
</dbReference>
<reference evidence="1" key="1">
    <citation type="journal article" date="2015" name="Nature">
        <title>Complex archaea that bridge the gap between prokaryotes and eukaryotes.</title>
        <authorList>
            <person name="Spang A."/>
            <person name="Saw J.H."/>
            <person name="Jorgensen S.L."/>
            <person name="Zaremba-Niedzwiedzka K."/>
            <person name="Martijn J."/>
            <person name="Lind A.E."/>
            <person name="van Eijk R."/>
            <person name="Schleper C."/>
            <person name="Guy L."/>
            <person name="Ettema T.J."/>
        </authorList>
    </citation>
    <scope>NUCLEOTIDE SEQUENCE</scope>
</reference>
<organism evidence="1">
    <name type="scientific">marine sediment metagenome</name>
    <dbReference type="NCBI Taxonomy" id="412755"/>
    <lineage>
        <taxon>unclassified sequences</taxon>
        <taxon>metagenomes</taxon>
        <taxon>ecological metagenomes</taxon>
    </lineage>
</organism>
<proteinExistence type="predicted"/>
<evidence type="ECO:0000313" key="1">
    <source>
        <dbReference type="EMBL" id="KKM90512.1"/>
    </source>
</evidence>
<name>A0A0F9PAW8_9ZZZZ</name>
<accession>A0A0F9PAW8</accession>
<protein>
    <submittedName>
        <fullName evidence="1">Uncharacterized protein</fullName>
    </submittedName>
</protein>